<reference evidence="2 3" key="1">
    <citation type="submission" date="2019-04" db="EMBL/GenBank/DDBJ databases">
        <title>An improved genome assembly and genetic linkage map for asparagus bean, Vigna unguiculata ssp. sesquipedialis.</title>
        <authorList>
            <person name="Xia Q."/>
            <person name="Zhang R."/>
            <person name="Dong Y."/>
        </authorList>
    </citation>
    <scope>NUCLEOTIDE SEQUENCE [LARGE SCALE GENOMIC DNA]</scope>
    <source>
        <tissue evidence="2">Leaf</tissue>
    </source>
</reference>
<protein>
    <recommendedName>
        <fullName evidence="4">Secreted protein</fullName>
    </recommendedName>
</protein>
<evidence type="ECO:0000313" key="2">
    <source>
        <dbReference type="EMBL" id="QCE11316.1"/>
    </source>
</evidence>
<sequence length="85" mass="9458">MAKLCESCMVLCWVLVRLSRLGDPVLELSDLLLAQARDTRLSEVVMKLRVLSATSCPGEELMDFERTSVSPKRDVLVMCGALLVF</sequence>
<keyword evidence="3" id="KW-1185">Reference proteome</keyword>
<organism evidence="2 3">
    <name type="scientific">Vigna unguiculata</name>
    <name type="common">Cowpea</name>
    <dbReference type="NCBI Taxonomy" id="3917"/>
    <lineage>
        <taxon>Eukaryota</taxon>
        <taxon>Viridiplantae</taxon>
        <taxon>Streptophyta</taxon>
        <taxon>Embryophyta</taxon>
        <taxon>Tracheophyta</taxon>
        <taxon>Spermatophyta</taxon>
        <taxon>Magnoliopsida</taxon>
        <taxon>eudicotyledons</taxon>
        <taxon>Gunneridae</taxon>
        <taxon>Pentapetalae</taxon>
        <taxon>rosids</taxon>
        <taxon>fabids</taxon>
        <taxon>Fabales</taxon>
        <taxon>Fabaceae</taxon>
        <taxon>Papilionoideae</taxon>
        <taxon>50 kb inversion clade</taxon>
        <taxon>NPAAA clade</taxon>
        <taxon>indigoferoid/millettioid clade</taxon>
        <taxon>Phaseoleae</taxon>
        <taxon>Vigna</taxon>
    </lineage>
</organism>
<dbReference type="AlphaFoldDB" id="A0A4D6NC73"/>
<dbReference type="Proteomes" id="UP000501690">
    <property type="component" value="Linkage Group LG10"/>
</dbReference>
<proteinExistence type="predicted"/>
<evidence type="ECO:0000313" key="3">
    <source>
        <dbReference type="Proteomes" id="UP000501690"/>
    </source>
</evidence>
<feature type="signal peptide" evidence="1">
    <location>
        <begin position="1"/>
        <end position="21"/>
    </location>
</feature>
<evidence type="ECO:0008006" key="4">
    <source>
        <dbReference type="Google" id="ProtNLM"/>
    </source>
</evidence>
<dbReference type="EMBL" id="CP039354">
    <property type="protein sequence ID" value="QCE11316.1"/>
    <property type="molecule type" value="Genomic_DNA"/>
</dbReference>
<keyword evidence="1" id="KW-0732">Signal</keyword>
<feature type="chain" id="PRO_5020023588" description="Secreted protein" evidence="1">
    <location>
        <begin position="22"/>
        <end position="85"/>
    </location>
</feature>
<accession>A0A4D6NC73</accession>
<gene>
    <name evidence="2" type="ORF">DEO72_LG10g2549</name>
</gene>
<evidence type="ECO:0000256" key="1">
    <source>
        <dbReference type="SAM" id="SignalP"/>
    </source>
</evidence>
<name>A0A4D6NC73_VIGUN</name>